<evidence type="ECO:0000256" key="3">
    <source>
        <dbReference type="ARBA" id="ARBA00022515"/>
    </source>
</evidence>
<comment type="cofactor">
    <cofactor evidence="1">
        <name>[4Fe-4S] cluster</name>
        <dbReference type="ChEBI" id="CHEBI:49883"/>
    </cofactor>
</comment>
<evidence type="ECO:0000313" key="10">
    <source>
        <dbReference type="Proteomes" id="UP000054359"/>
    </source>
</evidence>
<dbReference type="GO" id="GO:0006269">
    <property type="term" value="P:DNA replication, synthesis of primer"/>
    <property type="evidence" value="ECO:0007669"/>
    <property type="project" value="UniProtKB-KW"/>
</dbReference>
<accession>A0A087UTS1</accession>
<dbReference type="PANTHER" id="PTHR10537">
    <property type="entry name" value="DNA PRIMASE LARGE SUBUNIT"/>
    <property type="match status" value="1"/>
</dbReference>
<keyword evidence="10" id="KW-1185">Reference proteome</keyword>
<keyword evidence="2" id="KW-0004">4Fe-4S</keyword>
<evidence type="ECO:0000256" key="1">
    <source>
        <dbReference type="ARBA" id="ARBA00001966"/>
    </source>
</evidence>
<evidence type="ECO:0000256" key="2">
    <source>
        <dbReference type="ARBA" id="ARBA00022485"/>
    </source>
</evidence>
<evidence type="ECO:0000256" key="7">
    <source>
        <dbReference type="ARBA" id="ARBA00023014"/>
    </source>
</evidence>
<proteinExistence type="predicted"/>
<keyword evidence="7" id="KW-0411">Iron-sulfur</keyword>
<keyword evidence="5" id="KW-0479">Metal-binding</keyword>
<dbReference type="InterPro" id="IPR007238">
    <property type="entry name" value="DNA_primase_lsu_euk/arc"/>
</dbReference>
<keyword evidence="4" id="KW-0235">DNA replication</keyword>
<evidence type="ECO:0000259" key="8">
    <source>
        <dbReference type="Pfam" id="PF04104"/>
    </source>
</evidence>
<name>A0A087UTS1_STEMI</name>
<dbReference type="GO" id="GO:0005658">
    <property type="term" value="C:alpha DNA polymerase:primase complex"/>
    <property type="evidence" value="ECO:0007669"/>
    <property type="project" value="TreeGrafter"/>
</dbReference>
<dbReference type="GO" id="GO:0006270">
    <property type="term" value="P:DNA replication initiation"/>
    <property type="evidence" value="ECO:0007669"/>
    <property type="project" value="TreeGrafter"/>
</dbReference>
<evidence type="ECO:0000313" key="9">
    <source>
        <dbReference type="EMBL" id="KFM80760.1"/>
    </source>
</evidence>
<keyword evidence="3" id="KW-0639">Primosome</keyword>
<reference evidence="9 10" key="1">
    <citation type="submission" date="2013-11" db="EMBL/GenBank/DDBJ databases">
        <title>Genome sequencing of Stegodyphus mimosarum.</title>
        <authorList>
            <person name="Bechsgaard J."/>
        </authorList>
    </citation>
    <scope>NUCLEOTIDE SEQUENCE [LARGE SCALE GENOMIC DNA]</scope>
</reference>
<evidence type="ECO:0000256" key="5">
    <source>
        <dbReference type="ARBA" id="ARBA00022723"/>
    </source>
</evidence>
<dbReference type="PANTHER" id="PTHR10537:SF4">
    <property type="entry name" value="DNA PRIMASE LARGE SUBUNIT"/>
    <property type="match status" value="1"/>
</dbReference>
<protein>
    <recommendedName>
        <fullName evidence="8">DNA primase large subunit C-terminal domain-containing protein</fullName>
    </recommendedName>
</protein>
<dbReference type="AlphaFoldDB" id="A0A087UTS1"/>
<dbReference type="InterPro" id="IPR058560">
    <property type="entry name" value="DNA_primase_C"/>
</dbReference>
<evidence type="ECO:0000256" key="6">
    <source>
        <dbReference type="ARBA" id="ARBA00023004"/>
    </source>
</evidence>
<feature type="domain" description="DNA primase large subunit C-terminal" evidence="8">
    <location>
        <begin position="22"/>
        <end position="118"/>
    </location>
</feature>
<dbReference type="OrthoDB" id="421393at2759"/>
<dbReference type="GO" id="GO:0051539">
    <property type="term" value="F:4 iron, 4 sulfur cluster binding"/>
    <property type="evidence" value="ECO:0007669"/>
    <property type="project" value="UniProtKB-KW"/>
</dbReference>
<sequence length="195" mass="22131">MSCHEVLTLFMKEYSLPTYNCESKGSICSHSWSDSKARYIYSIEHLYGKRGSGKNYKAHSCNALQSHQSICVNEGGCPFKTFDSKYLENVLKSINFEVEDIEDIKSLTKKKRFKEACCVSLLKKMSMSVNELRTMGNTTEGNLLVTDAVKDNHDISKWFDSISLQNLSSDSYSVNKNFIQEPEFLTKLSSVLMSP</sequence>
<dbReference type="EMBL" id="KK121574">
    <property type="protein sequence ID" value="KFM80760.1"/>
    <property type="molecule type" value="Genomic_DNA"/>
</dbReference>
<keyword evidence="6" id="KW-0408">Iron</keyword>
<evidence type="ECO:0000256" key="4">
    <source>
        <dbReference type="ARBA" id="ARBA00022705"/>
    </source>
</evidence>
<dbReference type="Pfam" id="PF04104">
    <property type="entry name" value="DNA_primase_lrg"/>
    <property type="match status" value="1"/>
</dbReference>
<gene>
    <name evidence="9" type="ORF">X975_07645</name>
</gene>
<organism evidence="9 10">
    <name type="scientific">Stegodyphus mimosarum</name>
    <name type="common">African social velvet spider</name>
    <dbReference type="NCBI Taxonomy" id="407821"/>
    <lineage>
        <taxon>Eukaryota</taxon>
        <taxon>Metazoa</taxon>
        <taxon>Ecdysozoa</taxon>
        <taxon>Arthropoda</taxon>
        <taxon>Chelicerata</taxon>
        <taxon>Arachnida</taxon>
        <taxon>Araneae</taxon>
        <taxon>Araneomorphae</taxon>
        <taxon>Entelegynae</taxon>
        <taxon>Eresoidea</taxon>
        <taxon>Eresidae</taxon>
        <taxon>Stegodyphus</taxon>
    </lineage>
</organism>
<feature type="non-terminal residue" evidence="9">
    <location>
        <position position="195"/>
    </location>
</feature>
<dbReference type="GO" id="GO:0046872">
    <property type="term" value="F:metal ion binding"/>
    <property type="evidence" value="ECO:0007669"/>
    <property type="project" value="UniProtKB-KW"/>
</dbReference>
<dbReference type="Proteomes" id="UP000054359">
    <property type="component" value="Unassembled WGS sequence"/>
</dbReference>
<dbReference type="STRING" id="407821.A0A087UTS1"/>